<evidence type="ECO:0000256" key="6">
    <source>
        <dbReference type="ARBA" id="ARBA00023316"/>
    </source>
</evidence>
<dbReference type="Proteomes" id="UP001524587">
    <property type="component" value="Unassembled WGS sequence"/>
</dbReference>
<keyword evidence="9" id="KW-1185">Reference proteome</keyword>
<feature type="active site" description="Proton donor/acceptor" evidence="7">
    <location>
        <position position="84"/>
    </location>
</feature>
<dbReference type="EC" id="5.1.1.3" evidence="2 7"/>
<evidence type="ECO:0000256" key="1">
    <source>
        <dbReference type="ARBA" id="ARBA00001602"/>
    </source>
</evidence>
<dbReference type="RefSeq" id="WP_422863579.1">
    <property type="nucleotide sequence ID" value="NZ_JAMSKV010000004.1"/>
</dbReference>
<name>A0ABT1W8G4_9PROT</name>
<feature type="binding site" evidence="7">
    <location>
        <begin position="85"/>
        <end position="86"/>
    </location>
    <ligand>
        <name>substrate</name>
    </ligand>
</feature>
<dbReference type="NCBIfam" id="TIGR00067">
    <property type="entry name" value="glut_race"/>
    <property type="match status" value="1"/>
</dbReference>
<evidence type="ECO:0000256" key="2">
    <source>
        <dbReference type="ARBA" id="ARBA00013090"/>
    </source>
</evidence>
<feature type="binding site" evidence="7">
    <location>
        <begin position="52"/>
        <end position="53"/>
    </location>
    <ligand>
        <name>substrate</name>
    </ligand>
</feature>
<dbReference type="GO" id="GO:0008881">
    <property type="term" value="F:glutamate racemase activity"/>
    <property type="evidence" value="ECO:0007669"/>
    <property type="project" value="UniProtKB-EC"/>
</dbReference>
<comment type="similarity">
    <text evidence="7">Belongs to the aspartate/glutamate racemases family.</text>
</comment>
<evidence type="ECO:0000313" key="9">
    <source>
        <dbReference type="Proteomes" id="UP001524587"/>
    </source>
</evidence>
<keyword evidence="5 7" id="KW-0413">Isomerase</keyword>
<dbReference type="InterPro" id="IPR018187">
    <property type="entry name" value="Asp/Glu_racemase_AS_1"/>
</dbReference>
<dbReference type="SUPFAM" id="SSF53681">
    <property type="entry name" value="Aspartate/glutamate racemase"/>
    <property type="match status" value="2"/>
</dbReference>
<comment type="catalytic activity">
    <reaction evidence="1 7">
        <text>L-glutamate = D-glutamate</text>
        <dbReference type="Rhea" id="RHEA:12813"/>
        <dbReference type="ChEBI" id="CHEBI:29985"/>
        <dbReference type="ChEBI" id="CHEBI:29986"/>
        <dbReference type="EC" id="5.1.1.3"/>
    </reaction>
</comment>
<sequence length="291" mass="31159">MTEAAAPDAETTTGRVLAFDSGIGGLSIVGALRAQAPNVRIDYVADNAVFPYGELADDVLIARVEAVLEAAIARSRPDVVVIACNTASTVALAAMRERFAVPFVGCVPPIKWAASLSQTRTIGLLATRATVRRPYLRDLQERFAADCTLLAHGARGLADIAERVFRGHEPDETAIRHELEGLFGQPGGDRIDVVGIGCTHYSVLLPTLQGLSPRAMTWLDPAGAVARQTANLLKGGDVLTDADLAVPERAWVTALPSEPHLLTRKIAAYGYPDTTLMPIKLHSVQEHLWIT</sequence>
<keyword evidence="3 7" id="KW-0133">Cell shape</keyword>
<accession>A0ABT1W8G4</accession>
<dbReference type="InterPro" id="IPR015942">
    <property type="entry name" value="Asp/Glu/hydantoin_racemase"/>
</dbReference>
<dbReference type="HAMAP" id="MF_00258">
    <property type="entry name" value="Glu_racemase"/>
    <property type="match status" value="1"/>
</dbReference>
<dbReference type="Pfam" id="PF01177">
    <property type="entry name" value="Asp_Glu_race"/>
    <property type="match status" value="1"/>
</dbReference>
<keyword evidence="4 7" id="KW-0573">Peptidoglycan synthesis</keyword>
<organism evidence="8 9">
    <name type="scientific">Endosaccharibacter trunci</name>
    <dbReference type="NCBI Taxonomy" id="2812733"/>
    <lineage>
        <taxon>Bacteria</taxon>
        <taxon>Pseudomonadati</taxon>
        <taxon>Pseudomonadota</taxon>
        <taxon>Alphaproteobacteria</taxon>
        <taxon>Acetobacterales</taxon>
        <taxon>Acetobacteraceae</taxon>
        <taxon>Endosaccharibacter</taxon>
    </lineage>
</organism>
<gene>
    <name evidence="7 8" type="primary">murI</name>
    <name evidence="8" type="ORF">NFI95_06610</name>
</gene>
<dbReference type="Gene3D" id="3.40.50.1860">
    <property type="match status" value="2"/>
</dbReference>
<comment type="function">
    <text evidence="7">Provides the (R)-glutamate required for cell wall biosynthesis.</text>
</comment>
<keyword evidence="6 7" id="KW-0961">Cell wall biogenesis/degradation</keyword>
<evidence type="ECO:0000256" key="3">
    <source>
        <dbReference type="ARBA" id="ARBA00022960"/>
    </source>
</evidence>
<dbReference type="PANTHER" id="PTHR21198:SF2">
    <property type="entry name" value="GLUTAMATE RACEMASE"/>
    <property type="match status" value="1"/>
</dbReference>
<reference evidence="8 9" key="1">
    <citation type="submission" date="2022-06" db="EMBL/GenBank/DDBJ databases">
        <title>Endosaccharibacter gen. nov., sp. nov., endophytic bacteria isolated from sugarcane.</title>
        <authorList>
            <person name="Pitiwittayakul N."/>
            <person name="Yukphan P."/>
            <person name="Charoenyingcharoen P."/>
            <person name="Tanasupawat S."/>
        </authorList>
    </citation>
    <scope>NUCLEOTIDE SEQUENCE [LARGE SCALE GENOMIC DNA]</scope>
    <source>
        <strain evidence="8 9">KSS8</strain>
    </source>
</reference>
<dbReference type="EMBL" id="JAMSKV010000004">
    <property type="protein sequence ID" value="MCQ8278118.1"/>
    <property type="molecule type" value="Genomic_DNA"/>
</dbReference>
<evidence type="ECO:0000256" key="4">
    <source>
        <dbReference type="ARBA" id="ARBA00022984"/>
    </source>
</evidence>
<evidence type="ECO:0000313" key="8">
    <source>
        <dbReference type="EMBL" id="MCQ8278118.1"/>
    </source>
</evidence>
<feature type="binding site" evidence="7">
    <location>
        <begin position="20"/>
        <end position="21"/>
    </location>
    <ligand>
        <name>substrate</name>
    </ligand>
</feature>
<dbReference type="InterPro" id="IPR004391">
    <property type="entry name" value="Glu_race"/>
</dbReference>
<evidence type="ECO:0000256" key="5">
    <source>
        <dbReference type="ARBA" id="ARBA00023235"/>
    </source>
</evidence>
<feature type="binding site" evidence="7">
    <location>
        <begin position="199"/>
        <end position="200"/>
    </location>
    <ligand>
        <name>substrate</name>
    </ligand>
</feature>
<comment type="pathway">
    <text evidence="7">Cell wall biogenesis; peptidoglycan biosynthesis.</text>
</comment>
<dbReference type="InterPro" id="IPR001920">
    <property type="entry name" value="Asp/Glu_race"/>
</dbReference>
<feature type="active site" description="Proton donor/acceptor" evidence="7">
    <location>
        <position position="198"/>
    </location>
</feature>
<proteinExistence type="inferred from homology"/>
<dbReference type="PANTHER" id="PTHR21198">
    <property type="entry name" value="GLUTAMATE RACEMASE"/>
    <property type="match status" value="1"/>
</dbReference>
<dbReference type="PROSITE" id="PS00923">
    <property type="entry name" value="ASP_GLU_RACEMASE_1"/>
    <property type="match status" value="1"/>
</dbReference>
<comment type="caution">
    <text evidence="8">The sequence shown here is derived from an EMBL/GenBank/DDBJ whole genome shotgun (WGS) entry which is preliminary data.</text>
</comment>
<protein>
    <recommendedName>
        <fullName evidence="2 7">Glutamate racemase</fullName>
        <ecNumber evidence="2 7">5.1.1.3</ecNumber>
    </recommendedName>
</protein>
<evidence type="ECO:0000256" key="7">
    <source>
        <dbReference type="HAMAP-Rule" id="MF_00258"/>
    </source>
</evidence>